<dbReference type="PANTHER" id="PTHR33877:SF2">
    <property type="entry name" value="OS07G0170200 PROTEIN"/>
    <property type="match status" value="1"/>
</dbReference>
<dbReference type="Pfam" id="PF01844">
    <property type="entry name" value="HNH"/>
    <property type="match status" value="1"/>
</dbReference>
<dbReference type="PANTHER" id="PTHR33877">
    <property type="entry name" value="SLL1193 PROTEIN"/>
    <property type="match status" value="1"/>
</dbReference>
<dbReference type="SMART" id="SM00507">
    <property type="entry name" value="HNHc"/>
    <property type="match status" value="1"/>
</dbReference>
<dbReference type="InterPro" id="IPR002711">
    <property type="entry name" value="HNH"/>
</dbReference>
<proteinExistence type="predicted"/>
<dbReference type="InterPro" id="IPR052892">
    <property type="entry name" value="NA-targeting_endonuclease"/>
</dbReference>
<dbReference type="CDD" id="cd00085">
    <property type="entry name" value="HNHc"/>
    <property type="match status" value="1"/>
</dbReference>
<dbReference type="InterPro" id="IPR003615">
    <property type="entry name" value="HNH_nuc"/>
</dbReference>
<evidence type="ECO:0000259" key="2">
    <source>
        <dbReference type="SMART" id="SM00507"/>
    </source>
</evidence>
<comment type="caution">
    <text evidence="3">The sequence shown here is derived from an EMBL/GenBank/DDBJ whole genome shotgun (WGS) entry which is preliminary data.</text>
</comment>
<evidence type="ECO:0000313" key="3">
    <source>
        <dbReference type="EMBL" id="ORA96938.1"/>
    </source>
</evidence>
<feature type="compositionally biased region" description="Basic residues" evidence="1">
    <location>
        <begin position="95"/>
        <end position="106"/>
    </location>
</feature>
<dbReference type="AlphaFoldDB" id="A0A1X0F5U4"/>
<organism evidence="3 4">
    <name type="scientific">Mycobacterium mantenii</name>
    <dbReference type="NCBI Taxonomy" id="560555"/>
    <lineage>
        <taxon>Bacteria</taxon>
        <taxon>Bacillati</taxon>
        <taxon>Actinomycetota</taxon>
        <taxon>Actinomycetes</taxon>
        <taxon>Mycobacteriales</taxon>
        <taxon>Mycobacteriaceae</taxon>
        <taxon>Mycobacterium</taxon>
        <taxon>Mycobacterium avium complex (MAC)</taxon>
    </lineage>
</organism>
<sequence>MAAADHLPSSRARPRSTRKGFAMPWNTPTRLRRACLRRDDYTCQQCGYQSEPNSGELHVDHIHNRAEGGADVLDNLVTLCVPCHQPKTQAEAARGRWRRSGKRRSPLHPADALG</sequence>
<protein>
    <recommendedName>
        <fullName evidence="2">HNH nuclease domain-containing protein</fullName>
    </recommendedName>
</protein>
<feature type="region of interest" description="Disordered" evidence="1">
    <location>
        <begin position="87"/>
        <end position="114"/>
    </location>
</feature>
<feature type="domain" description="HNH nuclease" evidence="2">
    <location>
        <begin position="30"/>
        <end position="85"/>
    </location>
</feature>
<dbReference type="GO" id="GO:0003676">
    <property type="term" value="F:nucleic acid binding"/>
    <property type="evidence" value="ECO:0007669"/>
    <property type="project" value="InterPro"/>
</dbReference>
<dbReference type="GO" id="GO:0004519">
    <property type="term" value="F:endonuclease activity"/>
    <property type="evidence" value="ECO:0007669"/>
    <property type="project" value="InterPro"/>
</dbReference>
<dbReference type="Gene3D" id="1.10.30.50">
    <property type="match status" value="1"/>
</dbReference>
<name>A0A1X0F5U4_MYCNT</name>
<gene>
    <name evidence="3" type="ORF">BST30_28100</name>
</gene>
<feature type="region of interest" description="Disordered" evidence="1">
    <location>
        <begin position="1"/>
        <end position="24"/>
    </location>
</feature>
<dbReference type="EMBL" id="MVHW01000066">
    <property type="protein sequence ID" value="ORA96938.1"/>
    <property type="molecule type" value="Genomic_DNA"/>
</dbReference>
<evidence type="ECO:0000313" key="4">
    <source>
        <dbReference type="Proteomes" id="UP000192760"/>
    </source>
</evidence>
<reference evidence="3 4" key="1">
    <citation type="submission" date="2017-02" db="EMBL/GenBank/DDBJ databases">
        <title>The new phylogeny of genus Mycobacterium.</title>
        <authorList>
            <person name="Tortoli E."/>
            <person name="Trovato A."/>
            <person name="Cirillo D.M."/>
        </authorList>
    </citation>
    <scope>NUCLEOTIDE SEQUENCE [LARGE SCALE GENOMIC DNA]</scope>
    <source>
        <strain evidence="3 4">DSM 45255</strain>
    </source>
</reference>
<dbReference type="Proteomes" id="UP000192760">
    <property type="component" value="Unassembled WGS sequence"/>
</dbReference>
<dbReference type="GO" id="GO:0008270">
    <property type="term" value="F:zinc ion binding"/>
    <property type="evidence" value="ECO:0007669"/>
    <property type="project" value="InterPro"/>
</dbReference>
<dbReference type="STRING" id="560555.BST30_28100"/>
<evidence type="ECO:0000256" key="1">
    <source>
        <dbReference type="SAM" id="MobiDB-lite"/>
    </source>
</evidence>
<accession>A0A1X0F5U4</accession>